<proteinExistence type="predicted"/>
<keyword evidence="5" id="KW-1185">Reference proteome</keyword>
<dbReference type="PANTHER" id="PTHR38687:SF1">
    <property type="entry name" value="CELL DIVISION PROTEIN DEDD"/>
    <property type="match status" value="1"/>
</dbReference>
<evidence type="ECO:0000313" key="5">
    <source>
        <dbReference type="Proteomes" id="UP000273643"/>
    </source>
</evidence>
<organism evidence="4 5">
    <name type="scientific">Marinimicrobium koreense</name>
    <dbReference type="NCBI Taxonomy" id="306545"/>
    <lineage>
        <taxon>Bacteria</taxon>
        <taxon>Pseudomonadati</taxon>
        <taxon>Pseudomonadota</taxon>
        <taxon>Gammaproteobacteria</taxon>
        <taxon>Cellvibrionales</taxon>
        <taxon>Cellvibrionaceae</taxon>
        <taxon>Marinimicrobium</taxon>
    </lineage>
</organism>
<feature type="transmembrane region" description="Helical" evidence="2">
    <location>
        <begin position="9"/>
        <end position="27"/>
    </location>
</feature>
<accession>A0A3N1NKN8</accession>
<feature type="region of interest" description="Disordered" evidence="1">
    <location>
        <begin position="36"/>
        <end position="113"/>
    </location>
</feature>
<evidence type="ECO:0000259" key="3">
    <source>
        <dbReference type="PROSITE" id="PS51724"/>
    </source>
</evidence>
<feature type="compositionally biased region" description="Acidic residues" evidence="1">
    <location>
        <begin position="73"/>
        <end position="88"/>
    </location>
</feature>
<dbReference type="GO" id="GO:0030428">
    <property type="term" value="C:cell septum"/>
    <property type="evidence" value="ECO:0007669"/>
    <property type="project" value="TreeGrafter"/>
</dbReference>
<dbReference type="InterPro" id="IPR007730">
    <property type="entry name" value="SPOR-like_dom"/>
</dbReference>
<evidence type="ECO:0000313" key="4">
    <source>
        <dbReference type="EMBL" id="ROQ20364.1"/>
    </source>
</evidence>
<dbReference type="GO" id="GO:0032506">
    <property type="term" value="P:cytokinetic process"/>
    <property type="evidence" value="ECO:0007669"/>
    <property type="project" value="TreeGrafter"/>
</dbReference>
<keyword evidence="2" id="KW-0472">Membrane</keyword>
<sequence>MNSGLKQRLVGAIVLIAIGILVVPSILRDRQVEPVSTQTLIPDRPSRDTMVFEAPSAPDNIEPAPEPDTMFMPEDDSQPVVDSLEEAQSEPTEAQADPPPERSAPESEATEVNTDEGTAWVIQVASFRDPDTARALRDRLQGEGYRAYVRSASTDAGAVSRVFIGPKVSRSEAESTKAAVDQALKVDALILRFQP</sequence>
<dbReference type="RefSeq" id="WP_123637531.1">
    <property type="nucleotide sequence ID" value="NZ_JBHYFO010000002.1"/>
</dbReference>
<name>A0A3N1NKN8_9GAMM</name>
<dbReference type="EMBL" id="RJUK01000001">
    <property type="protein sequence ID" value="ROQ20364.1"/>
    <property type="molecule type" value="Genomic_DNA"/>
</dbReference>
<dbReference type="InterPro" id="IPR052521">
    <property type="entry name" value="Cell_div_SPOR-domain"/>
</dbReference>
<dbReference type="Pfam" id="PF05036">
    <property type="entry name" value="SPOR"/>
    <property type="match status" value="1"/>
</dbReference>
<protein>
    <submittedName>
        <fullName evidence="4">DedD protein</fullName>
    </submittedName>
</protein>
<dbReference type="InterPro" id="IPR036680">
    <property type="entry name" value="SPOR-like_sf"/>
</dbReference>
<dbReference type="SUPFAM" id="SSF110997">
    <property type="entry name" value="Sporulation related repeat"/>
    <property type="match status" value="1"/>
</dbReference>
<dbReference type="PANTHER" id="PTHR38687">
    <property type="entry name" value="CELL DIVISION PROTEIN DEDD-RELATED"/>
    <property type="match status" value="1"/>
</dbReference>
<gene>
    <name evidence="4" type="ORF">EDC38_0965</name>
</gene>
<dbReference type="GO" id="GO:0042834">
    <property type="term" value="F:peptidoglycan binding"/>
    <property type="evidence" value="ECO:0007669"/>
    <property type="project" value="InterPro"/>
</dbReference>
<evidence type="ECO:0000256" key="2">
    <source>
        <dbReference type="SAM" id="Phobius"/>
    </source>
</evidence>
<evidence type="ECO:0000256" key="1">
    <source>
        <dbReference type="SAM" id="MobiDB-lite"/>
    </source>
</evidence>
<feature type="domain" description="SPOR" evidence="3">
    <location>
        <begin position="114"/>
        <end position="193"/>
    </location>
</feature>
<reference evidence="4 5" key="1">
    <citation type="submission" date="2018-11" db="EMBL/GenBank/DDBJ databases">
        <title>Genomic Encyclopedia of Type Strains, Phase IV (KMG-IV): sequencing the most valuable type-strain genomes for metagenomic binning, comparative biology and taxonomic classification.</title>
        <authorList>
            <person name="Goeker M."/>
        </authorList>
    </citation>
    <scope>NUCLEOTIDE SEQUENCE [LARGE SCALE GENOMIC DNA]</scope>
    <source>
        <strain evidence="4 5">DSM 16974</strain>
    </source>
</reference>
<dbReference type="AlphaFoldDB" id="A0A3N1NKN8"/>
<comment type="caution">
    <text evidence="4">The sequence shown here is derived from an EMBL/GenBank/DDBJ whole genome shotgun (WGS) entry which is preliminary data.</text>
</comment>
<dbReference type="OrthoDB" id="7069135at2"/>
<keyword evidence="2" id="KW-1133">Transmembrane helix</keyword>
<keyword evidence="2" id="KW-0812">Transmembrane</keyword>
<dbReference type="Proteomes" id="UP000273643">
    <property type="component" value="Unassembled WGS sequence"/>
</dbReference>
<dbReference type="GO" id="GO:0032153">
    <property type="term" value="C:cell division site"/>
    <property type="evidence" value="ECO:0007669"/>
    <property type="project" value="TreeGrafter"/>
</dbReference>
<dbReference type="PROSITE" id="PS51724">
    <property type="entry name" value="SPOR"/>
    <property type="match status" value="1"/>
</dbReference>
<dbReference type="Gene3D" id="3.30.70.1070">
    <property type="entry name" value="Sporulation related repeat"/>
    <property type="match status" value="1"/>
</dbReference>